<dbReference type="InterPro" id="IPR011990">
    <property type="entry name" value="TPR-like_helical_dom_sf"/>
</dbReference>
<dbReference type="PANTHER" id="PTHR23082:SF0">
    <property type="entry name" value="GENERAL TRANSCRIPTION FACTOR 3C POLYPEPTIDE 3"/>
    <property type="match status" value="1"/>
</dbReference>
<sequence length="1050" mass="118811">MDLFPEDQDYSSEDDSEQSEYTDEEEEDESEYAREQETSRSNQPSGEYDDGDDDLEDRGAEKFNLLVKTMKTGSELSNNASLLTQDWDTAMDDAEEEYRAGLRAASGIGKSKKGTGKRHGPRILEPTPEIQRLLGQANMHYVSSEYIPAIQVYQDIIHQEPATYAAWASLALCHQELGNEEKSLQCDVVAAHLRPAAETWKELGKKSRSVGATQQAMYCYRKAVEVDPKDVDAIWDRSYLLRETGNHAKAIEGFQSILQHSPNDVNVILEMAPSFVEANQISLGKTLILSALHHQQRLYPDPDSSSALHESDDTIFPLSLLIILFDLMFSTGEYAEAVREIKQGYRWLDGRADERHWDRYGDDREFDPEDFVREGGLVSEGGNVLDVNLRHRLGLARLEMEELSEARIHFKFIHDLNPEVYHVFWGEAGEAFLKRGLFEDALQFFERLSEVTSDPSHVEGRGDCLRALGDPDGAIESYAFVVESYETGDPALLDIKMKLAGVYESKGMLREALEVVNSVLNDPSEPKNTTSRDNILTSIPAVDTSTNDPTGSFFDETVRTSKHQDRQAKRSEAKRDRLQREEAWNHRVKTSFQRLSELEDDVESGRAESVKEWIDLAGQLIEGFRQTRSIFPSDRYLHFNRRAKAAKVSIEAQVGEMSERLQRELDDGEAPPETITETEFFRGISVDIWHVTAIKYCCLLAKNDEAELAVEVAEHLTRSTLFQIPRQRQESLRIVVIACTMATNNALNTSDAARALLLYQQFSNLGFHIATFAIGSGIEAAEAFSNYNQQKAMARELRLWDRPLHEGPGLVWNPSRFRWHLPSKNRKSSSIGKQPAGQEEDDDDDDEADGDGDSDHAIQNPTIREGVSSGAAARLAEIVQEGRPIIKIPTKPNPILNAYYGCMLMMARSYQSSIYYLVRAYDMNPQDPLICLLLAVSYCGRAFQRQADNRNYFIIQGLEFLDRYRKLHPGGPECDEVEYNFGTLFHRLGLFPLAIKHFKRILVHAESRDPESIYDAGSLVRETAYNLSLVYNTVGAPLEAKHVLKRWLTI</sequence>
<dbReference type="SMART" id="SM00028">
    <property type="entry name" value="TPR"/>
    <property type="match status" value="6"/>
</dbReference>
<feature type="repeat" description="TPR" evidence="1">
    <location>
        <begin position="197"/>
        <end position="230"/>
    </location>
</feature>
<dbReference type="InterPro" id="IPR019734">
    <property type="entry name" value="TPR_rpt"/>
</dbReference>
<dbReference type="PANTHER" id="PTHR23082">
    <property type="entry name" value="TRANSCRIPTION INITIATION FACTOR IIIC TFIIIC , POLYPEPTIDE 3-RELATED"/>
    <property type="match status" value="1"/>
</dbReference>
<dbReference type="SUPFAM" id="SSF48452">
    <property type="entry name" value="TPR-like"/>
    <property type="match status" value="2"/>
</dbReference>
<keyword evidence="1" id="KW-0802">TPR repeat</keyword>
<proteinExistence type="predicted"/>
<name>A0A0F7SFZ1_PHARH</name>
<dbReference type="GO" id="GO:0006383">
    <property type="term" value="P:transcription by RNA polymerase III"/>
    <property type="evidence" value="ECO:0007669"/>
    <property type="project" value="InterPro"/>
</dbReference>
<accession>A0A0F7SFZ1</accession>
<evidence type="ECO:0000256" key="2">
    <source>
        <dbReference type="SAM" id="MobiDB-lite"/>
    </source>
</evidence>
<protein>
    <submittedName>
        <fullName evidence="3">RNA polymerase III transcription factor TFIIIC</fullName>
    </submittedName>
</protein>
<evidence type="ECO:0000313" key="3">
    <source>
        <dbReference type="EMBL" id="CDZ96169.1"/>
    </source>
</evidence>
<feature type="region of interest" description="Disordered" evidence="2">
    <location>
        <begin position="540"/>
        <end position="579"/>
    </location>
</feature>
<feature type="region of interest" description="Disordered" evidence="2">
    <location>
        <begin position="823"/>
        <end position="869"/>
    </location>
</feature>
<feature type="compositionally biased region" description="Polar residues" evidence="2">
    <location>
        <begin position="540"/>
        <end position="550"/>
    </location>
</feature>
<dbReference type="Gene3D" id="1.25.40.10">
    <property type="entry name" value="Tetratricopeptide repeat domain"/>
    <property type="match status" value="3"/>
</dbReference>
<feature type="compositionally biased region" description="Basic and acidic residues" evidence="2">
    <location>
        <begin position="556"/>
        <end position="579"/>
    </location>
</feature>
<feature type="region of interest" description="Disordered" evidence="2">
    <location>
        <begin position="1"/>
        <end position="57"/>
    </location>
</feature>
<reference evidence="3" key="1">
    <citation type="submission" date="2014-08" db="EMBL/GenBank/DDBJ databases">
        <authorList>
            <person name="Sharma Rahul"/>
            <person name="Thines Marco"/>
        </authorList>
    </citation>
    <scope>NUCLEOTIDE SEQUENCE</scope>
</reference>
<dbReference type="AlphaFoldDB" id="A0A0F7SFZ1"/>
<evidence type="ECO:0000256" key="1">
    <source>
        <dbReference type="PROSITE-ProRule" id="PRU00339"/>
    </source>
</evidence>
<organism evidence="3">
    <name type="scientific">Phaffia rhodozyma</name>
    <name type="common">Yeast</name>
    <name type="synonym">Xanthophyllomyces dendrorhous</name>
    <dbReference type="NCBI Taxonomy" id="264483"/>
    <lineage>
        <taxon>Eukaryota</taxon>
        <taxon>Fungi</taxon>
        <taxon>Dikarya</taxon>
        <taxon>Basidiomycota</taxon>
        <taxon>Agaricomycotina</taxon>
        <taxon>Tremellomycetes</taxon>
        <taxon>Cystofilobasidiales</taxon>
        <taxon>Mrakiaceae</taxon>
        <taxon>Phaffia</taxon>
    </lineage>
</organism>
<dbReference type="EMBL" id="LN483116">
    <property type="protein sequence ID" value="CDZ96169.1"/>
    <property type="molecule type" value="Genomic_DNA"/>
</dbReference>
<dbReference type="GO" id="GO:0000127">
    <property type="term" value="C:transcription factor TFIIIC complex"/>
    <property type="evidence" value="ECO:0007669"/>
    <property type="project" value="TreeGrafter"/>
</dbReference>
<dbReference type="PROSITE" id="PS50005">
    <property type="entry name" value="TPR"/>
    <property type="match status" value="2"/>
</dbReference>
<feature type="compositionally biased region" description="Acidic residues" evidence="2">
    <location>
        <begin position="838"/>
        <end position="852"/>
    </location>
</feature>
<feature type="repeat" description="TPR" evidence="1">
    <location>
        <begin position="231"/>
        <end position="264"/>
    </location>
</feature>
<dbReference type="InterPro" id="IPR039340">
    <property type="entry name" value="Tfc4/TFIIIC-102/Sfc4"/>
</dbReference>
<feature type="compositionally biased region" description="Acidic residues" evidence="2">
    <location>
        <begin position="1"/>
        <end position="30"/>
    </location>
</feature>
<feature type="compositionally biased region" description="Acidic residues" evidence="2">
    <location>
        <begin position="47"/>
        <end position="56"/>
    </location>
</feature>